<dbReference type="InterPro" id="IPR001387">
    <property type="entry name" value="Cro/C1-type_HTH"/>
</dbReference>
<dbReference type="Proteomes" id="UP000070258">
    <property type="component" value="Unassembled WGS sequence"/>
</dbReference>
<proteinExistence type="predicted"/>
<comment type="caution">
    <text evidence="1">The sequence shown here is derived from an EMBL/GenBank/DDBJ whole genome shotgun (WGS) entry which is preliminary data.</text>
</comment>
<dbReference type="CDD" id="cd00093">
    <property type="entry name" value="HTH_XRE"/>
    <property type="match status" value="1"/>
</dbReference>
<dbReference type="InterPro" id="IPR010982">
    <property type="entry name" value="Lambda_DNA-bd_dom_sf"/>
</dbReference>
<dbReference type="EMBL" id="LSRF01000056">
    <property type="protein sequence ID" value="KXP06741.1"/>
    <property type="molecule type" value="Genomic_DNA"/>
</dbReference>
<gene>
    <name evidence="1" type="ORF">AXK60_11800</name>
</gene>
<organism evidence="1 2">
    <name type="scientific">Tsukamurella pseudospumae</name>
    <dbReference type="NCBI Taxonomy" id="239498"/>
    <lineage>
        <taxon>Bacteria</taxon>
        <taxon>Bacillati</taxon>
        <taxon>Actinomycetota</taxon>
        <taxon>Actinomycetes</taxon>
        <taxon>Mycobacteriales</taxon>
        <taxon>Tsukamurellaceae</taxon>
        <taxon>Tsukamurella</taxon>
    </lineage>
</organism>
<dbReference type="Gene3D" id="1.10.260.40">
    <property type="entry name" value="lambda repressor-like DNA-binding domains"/>
    <property type="match status" value="1"/>
</dbReference>
<protein>
    <submittedName>
        <fullName evidence="1">Uncharacterized protein</fullName>
    </submittedName>
</protein>
<accession>A0A138A8C5</accession>
<evidence type="ECO:0000313" key="2">
    <source>
        <dbReference type="Proteomes" id="UP000070258"/>
    </source>
</evidence>
<dbReference type="SUPFAM" id="SSF47413">
    <property type="entry name" value="lambda repressor-like DNA-binding domains"/>
    <property type="match status" value="1"/>
</dbReference>
<reference evidence="2" key="1">
    <citation type="submission" date="2016-02" db="EMBL/GenBank/DDBJ databases">
        <authorList>
            <person name="Wen L."/>
            <person name="He K."/>
            <person name="Yang H."/>
        </authorList>
    </citation>
    <scope>NUCLEOTIDE SEQUENCE [LARGE SCALE GENOMIC DNA]</scope>
    <source>
        <strain evidence="2">JCM 15929</strain>
    </source>
</reference>
<name>A0A138A8C5_9ACTN</name>
<sequence length="196" mass="21440">MSDMTDDIARFVTENADALAKGERPPLPGNRRWITEPTIPAPKYGAVAGKNAARRRRALGLSVSTVAAATGIETWELERFEEGDGDALSIDQFLVLCICLGTSPAHLLMPQRADHAKAAITLPGGTTPRDSRWAGSLWLWFGGEASLTPRHSPENFPPAQIRAAIEKAGGVEVSPRWDYDPDMYDECNTNCWFSED</sequence>
<dbReference type="AlphaFoldDB" id="A0A138A8C5"/>
<dbReference type="GO" id="GO:0003677">
    <property type="term" value="F:DNA binding"/>
    <property type="evidence" value="ECO:0007669"/>
    <property type="project" value="InterPro"/>
</dbReference>
<evidence type="ECO:0000313" key="1">
    <source>
        <dbReference type="EMBL" id="KXP06741.1"/>
    </source>
</evidence>
<dbReference type="STRING" id="239498.AXK60_11800"/>